<feature type="transmembrane region" description="Helical" evidence="7">
    <location>
        <begin position="220"/>
        <end position="244"/>
    </location>
</feature>
<feature type="domain" description="Rhodopsin" evidence="8">
    <location>
        <begin position="17"/>
        <end position="205"/>
    </location>
</feature>
<name>A0A067TEM6_GALM3</name>
<dbReference type="STRING" id="685588.A0A067TEM6"/>
<dbReference type="GO" id="GO:0016020">
    <property type="term" value="C:membrane"/>
    <property type="evidence" value="ECO:0007669"/>
    <property type="project" value="UniProtKB-SubCell"/>
</dbReference>
<protein>
    <recommendedName>
        <fullName evidence="8">Rhodopsin domain-containing protein</fullName>
    </recommendedName>
</protein>
<keyword evidence="4 7" id="KW-0472">Membrane</keyword>
<feature type="transmembrane region" description="Helical" evidence="7">
    <location>
        <begin position="27"/>
        <end position="49"/>
    </location>
</feature>
<evidence type="ECO:0000256" key="4">
    <source>
        <dbReference type="ARBA" id="ARBA00023136"/>
    </source>
</evidence>
<sequence>VIVTLLHIVAISLTLFRLHYRKRTRRLWWDDYTAGFATFMDFGYLPMLWLSYTPPGSVLNSHKFTIVKYWVSFILFLVVVWCTRVSIALALARVFPPGENTRRFAIGLAIFFASLYIAVTARFVVVCSKQMAEPGRSTDIPCNWSTDFRFLHTIGNLFSDTLLVATPLYKLWRVRLPRSQRRLILAGFAASALTTIPSIACSVFLFAPTNWGPGTQYLRIVLGHFVAGISLTACNLLVVITYIYNVLRAREDQEPTISTPPETTERTHNTEPISHSNQVPSESALSTMVLTQITDAYVFTQSSNIHVADSSRSSQSTNHSSYSSSDSS</sequence>
<organism evidence="9 10">
    <name type="scientific">Galerina marginata (strain CBS 339.88)</name>
    <dbReference type="NCBI Taxonomy" id="685588"/>
    <lineage>
        <taxon>Eukaryota</taxon>
        <taxon>Fungi</taxon>
        <taxon>Dikarya</taxon>
        <taxon>Basidiomycota</taxon>
        <taxon>Agaricomycotina</taxon>
        <taxon>Agaricomycetes</taxon>
        <taxon>Agaricomycetidae</taxon>
        <taxon>Agaricales</taxon>
        <taxon>Agaricineae</taxon>
        <taxon>Strophariaceae</taxon>
        <taxon>Galerina</taxon>
    </lineage>
</organism>
<evidence type="ECO:0000256" key="2">
    <source>
        <dbReference type="ARBA" id="ARBA00022692"/>
    </source>
</evidence>
<dbReference type="Proteomes" id="UP000027222">
    <property type="component" value="Unassembled WGS sequence"/>
</dbReference>
<feature type="compositionally biased region" description="Low complexity" evidence="6">
    <location>
        <begin position="310"/>
        <end position="328"/>
    </location>
</feature>
<comment type="similarity">
    <text evidence="5">Belongs to the SAT4 family.</text>
</comment>
<evidence type="ECO:0000256" key="5">
    <source>
        <dbReference type="ARBA" id="ARBA00038359"/>
    </source>
</evidence>
<evidence type="ECO:0000256" key="1">
    <source>
        <dbReference type="ARBA" id="ARBA00004141"/>
    </source>
</evidence>
<evidence type="ECO:0000256" key="6">
    <source>
        <dbReference type="SAM" id="MobiDB-lite"/>
    </source>
</evidence>
<feature type="region of interest" description="Disordered" evidence="6">
    <location>
        <begin position="308"/>
        <end position="328"/>
    </location>
</feature>
<dbReference type="OrthoDB" id="3229610at2759"/>
<accession>A0A067TEM6</accession>
<feature type="transmembrane region" description="Helical" evidence="7">
    <location>
        <begin position="104"/>
        <end position="125"/>
    </location>
</feature>
<dbReference type="InterPro" id="IPR049326">
    <property type="entry name" value="Rhodopsin_dom_fungi"/>
</dbReference>
<feature type="transmembrane region" description="Helical" evidence="7">
    <location>
        <begin position="150"/>
        <end position="171"/>
    </location>
</feature>
<proteinExistence type="inferred from homology"/>
<dbReference type="Pfam" id="PF20684">
    <property type="entry name" value="Fung_rhodopsin"/>
    <property type="match status" value="1"/>
</dbReference>
<evidence type="ECO:0000259" key="8">
    <source>
        <dbReference type="Pfam" id="PF20684"/>
    </source>
</evidence>
<dbReference type="PANTHER" id="PTHR33048:SF47">
    <property type="entry name" value="INTEGRAL MEMBRANE PROTEIN-RELATED"/>
    <property type="match status" value="1"/>
</dbReference>
<dbReference type="InterPro" id="IPR052337">
    <property type="entry name" value="SAT4-like"/>
</dbReference>
<evidence type="ECO:0000256" key="3">
    <source>
        <dbReference type="ARBA" id="ARBA00022989"/>
    </source>
</evidence>
<feature type="transmembrane region" description="Helical" evidence="7">
    <location>
        <begin position="183"/>
        <end position="208"/>
    </location>
</feature>
<evidence type="ECO:0000313" key="10">
    <source>
        <dbReference type="Proteomes" id="UP000027222"/>
    </source>
</evidence>
<reference evidence="10" key="1">
    <citation type="journal article" date="2014" name="Proc. Natl. Acad. Sci. U.S.A.">
        <title>Extensive sampling of basidiomycete genomes demonstrates inadequacy of the white-rot/brown-rot paradigm for wood decay fungi.</title>
        <authorList>
            <person name="Riley R."/>
            <person name="Salamov A.A."/>
            <person name="Brown D.W."/>
            <person name="Nagy L.G."/>
            <person name="Floudas D."/>
            <person name="Held B.W."/>
            <person name="Levasseur A."/>
            <person name="Lombard V."/>
            <person name="Morin E."/>
            <person name="Otillar R."/>
            <person name="Lindquist E.A."/>
            <person name="Sun H."/>
            <person name="LaButti K.M."/>
            <person name="Schmutz J."/>
            <person name="Jabbour D."/>
            <person name="Luo H."/>
            <person name="Baker S.E."/>
            <person name="Pisabarro A.G."/>
            <person name="Walton J.D."/>
            <person name="Blanchette R.A."/>
            <person name="Henrissat B."/>
            <person name="Martin F."/>
            <person name="Cullen D."/>
            <person name="Hibbett D.S."/>
            <person name="Grigoriev I.V."/>
        </authorList>
    </citation>
    <scope>NUCLEOTIDE SEQUENCE [LARGE SCALE GENOMIC DNA]</scope>
    <source>
        <strain evidence="10">CBS 339.88</strain>
    </source>
</reference>
<keyword evidence="10" id="KW-1185">Reference proteome</keyword>
<keyword evidence="3 7" id="KW-1133">Transmembrane helix</keyword>
<feature type="transmembrane region" description="Helical" evidence="7">
    <location>
        <begin position="69"/>
        <end position="92"/>
    </location>
</feature>
<dbReference type="HOGENOM" id="CLU_052841_2_0_1"/>
<dbReference type="EMBL" id="KL142371">
    <property type="protein sequence ID" value="KDR80807.1"/>
    <property type="molecule type" value="Genomic_DNA"/>
</dbReference>
<feature type="region of interest" description="Disordered" evidence="6">
    <location>
        <begin position="254"/>
        <end position="280"/>
    </location>
</feature>
<feature type="compositionally biased region" description="Polar residues" evidence="6">
    <location>
        <begin position="270"/>
        <end position="280"/>
    </location>
</feature>
<evidence type="ECO:0000313" key="9">
    <source>
        <dbReference type="EMBL" id="KDR80807.1"/>
    </source>
</evidence>
<feature type="non-terminal residue" evidence="9">
    <location>
        <position position="1"/>
    </location>
</feature>
<keyword evidence="2 7" id="KW-0812">Transmembrane</keyword>
<gene>
    <name evidence="9" type="ORF">GALMADRAFT_61085</name>
</gene>
<evidence type="ECO:0000256" key="7">
    <source>
        <dbReference type="SAM" id="Phobius"/>
    </source>
</evidence>
<dbReference type="PANTHER" id="PTHR33048">
    <property type="entry name" value="PTH11-LIKE INTEGRAL MEMBRANE PROTEIN (AFU_ORTHOLOGUE AFUA_5G11245)"/>
    <property type="match status" value="1"/>
</dbReference>
<comment type="subcellular location">
    <subcellularLocation>
        <location evidence="1">Membrane</location>
        <topology evidence="1">Multi-pass membrane protein</topology>
    </subcellularLocation>
</comment>
<dbReference type="AlphaFoldDB" id="A0A067TEM6"/>